<keyword evidence="5" id="KW-0862">Zinc</keyword>
<dbReference type="CDD" id="cd18808">
    <property type="entry name" value="SF1_C_Upf1"/>
    <property type="match status" value="1"/>
</dbReference>
<feature type="compositionally biased region" description="Gly residues" evidence="7">
    <location>
        <begin position="31"/>
        <end position="60"/>
    </location>
</feature>
<dbReference type="InterPro" id="IPR045055">
    <property type="entry name" value="DNA2/NAM7-like"/>
</dbReference>
<dbReference type="OrthoDB" id="2423195at2759"/>
<dbReference type="Proteomes" id="UP000827284">
    <property type="component" value="Unassembled WGS sequence"/>
</dbReference>
<keyword evidence="10" id="KW-1185">Reference proteome</keyword>
<evidence type="ECO:0000313" key="10">
    <source>
        <dbReference type="Proteomes" id="UP000827284"/>
    </source>
</evidence>
<dbReference type="GO" id="GO:0031380">
    <property type="term" value="C:nuclear RNA-directed RNA polymerase complex"/>
    <property type="evidence" value="ECO:0007669"/>
    <property type="project" value="TreeGrafter"/>
</dbReference>
<dbReference type="GO" id="GO:0008270">
    <property type="term" value="F:zinc ion binding"/>
    <property type="evidence" value="ECO:0007669"/>
    <property type="project" value="UniProtKB-KW"/>
</dbReference>
<reference evidence="9" key="1">
    <citation type="submission" date="2021-11" db="EMBL/GenBank/DDBJ databases">
        <authorList>
            <person name="Herlambang A."/>
            <person name="Guo Y."/>
            <person name="Takashima Y."/>
            <person name="Nishizawa T."/>
        </authorList>
    </citation>
    <scope>NUCLEOTIDE SEQUENCE</scope>
    <source>
        <strain evidence="9">E1425</strain>
    </source>
</reference>
<evidence type="ECO:0000256" key="1">
    <source>
        <dbReference type="ARBA" id="ARBA00004496"/>
    </source>
</evidence>
<dbReference type="SUPFAM" id="SSF52540">
    <property type="entry name" value="P-loop containing nucleoside triphosphate hydrolases"/>
    <property type="match status" value="1"/>
</dbReference>
<evidence type="ECO:0000256" key="2">
    <source>
        <dbReference type="ARBA" id="ARBA00022490"/>
    </source>
</evidence>
<keyword evidence="6" id="KW-0391">Immunity</keyword>
<evidence type="ECO:0000259" key="8">
    <source>
        <dbReference type="PROSITE" id="PS51981"/>
    </source>
</evidence>
<dbReference type="Pfam" id="PF20173">
    <property type="entry name" value="ZnF_RZ-type"/>
    <property type="match status" value="1"/>
</dbReference>
<gene>
    <name evidence="9" type="ORF">EMPS_04933</name>
</gene>
<keyword evidence="2" id="KW-0963">Cytoplasm</keyword>
<comment type="subcellular location">
    <subcellularLocation>
        <location evidence="1">Cytoplasm</location>
    </subcellularLocation>
</comment>
<proteinExistence type="predicted"/>
<dbReference type="InterPro" id="IPR041679">
    <property type="entry name" value="DNA2/NAM7-like_C"/>
</dbReference>
<dbReference type="GO" id="GO:0031048">
    <property type="term" value="P:regulatory ncRNA-mediated heterochromatin formation"/>
    <property type="evidence" value="ECO:0007669"/>
    <property type="project" value="TreeGrafter"/>
</dbReference>
<dbReference type="Gene3D" id="3.40.50.300">
    <property type="entry name" value="P-loop containing nucleotide triphosphate hydrolases"/>
    <property type="match status" value="3"/>
</dbReference>
<feature type="region of interest" description="Disordered" evidence="7">
    <location>
        <begin position="1"/>
        <end position="61"/>
    </location>
</feature>
<reference evidence="9" key="2">
    <citation type="journal article" date="2022" name="Microbiol. Resour. Announc.">
        <title>Whole-Genome Sequence of Entomortierella parvispora E1425, a Mucoromycotan Fungus Associated with Burkholderiaceae-Related Endosymbiotic Bacteria.</title>
        <authorList>
            <person name="Herlambang A."/>
            <person name="Guo Y."/>
            <person name="Takashima Y."/>
            <person name="Narisawa K."/>
            <person name="Ohta H."/>
            <person name="Nishizawa T."/>
        </authorList>
    </citation>
    <scope>NUCLEOTIDE SEQUENCE</scope>
    <source>
        <strain evidence="9">E1425</strain>
    </source>
</reference>
<accession>A0A9P3H9R8</accession>
<dbReference type="PROSITE" id="PS51981">
    <property type="entry name" value="ZF_RZ"/>
    <property type="match status" value="1"/>
</dbReference>
<sequence length="1901" mass="210751">MTSGAQRGRGQSGGGRGGGFFKGPNHNESFGRGGGRGGGGFSGRGGDRGGGNQGGRGRGGISNVQRAQITGATRPSSIQVGSDGTDDIIVASAAGEKILNFARTVLTKENFTNFSSRQMREFVNSCLLNLSNHHSVDVSGLLPLLASKTGHARLRDIMMMPMGVDVGLDTSRISFQFLALPLVGVLTREAVCMTTMGNESNVIYATVYNYRETFIEDGIVACMQQLLTRGSLDDYSPGAAKIQREDDYLCVVSSLSCALLAIVRLVYQIVTRIRDARTSLSETVRTLSKQVQTCVKISVATERDQFINRIMVSEINKLVRIISDAEDAIIPELEVATADRSNGGGDVPMIRALRHTFDPPGALSELGPRHNNDHSEIADISILPTQQEITCGRSPFLPSNLLDAPHFLAAGWKRQVDTHFRLYREDMMDPLRRSITSFLSALYDTPYGAEDRLLANKELRRVLDNNVNLNVYGNVQVFGMIMEKHTGGNIEIGFTQPPQILGASKERRTVMRRTEFWKRSKNRLMHGGLVCLISRADGLTTRGDTENDFQLILAVIANRNDEALAKDENVARIHITLANPLQYLDLLNSGRTSKHWFLVESPGAYFGSYRPILKALQLSIPASLPFGKYLAPTAEELAERGNTVDPPIYARAPTFSYDLSVLLTGRTCNLDVNNVDSVQQAVRTLQQGGSTLDQTQAIALVDTLCREVALINGPPGTGKTWIGVALMQVLLANKKKSEIGPILCICYTNHALDQFLEHLLDKGIDKIVRVGARSQSEKLEPYNLQALMMSCDKPYSVRQCIRDTITELEVASKKIKALERDIQGDCVKWSLLDGSLSLDYPFLFDQFDKAIREYQRGPRGICDIGDDVDEGFTAVENKRSTGRHPFDRWRYGIDIQEIADFNKKLKEDYENPTEDSQQNIYNVLAEDRNDSPRRPPVMKKIPMSNRPVEVLYNADIWKMSMKERAKLLYQWRPEIQKTLMLRLGELIKHVETLNDKKNGANDEVRRGILRGCEVVGMTTNGAAKSQELIKKLAPKVIICEEAGEVLESHILSALSASTQHLILIGDHKQLRPQIETYNLQSDSPVGKKYSLDKSLFERLVTLDKNPLPMSILTTQRRMRPCISNLIRKPLYPDLEDGQNTHHYPPVSGMSQDLYFMHHAHPEDAKDDAFGMQSYSSTFEANMAAQLAVYLIKNGYDRPGDIAILTPYLGQLSKLRDALKKKVMVVLDERDQEQLDQKELDEGIEVQEVLIQNGTKVGTKNISLQRQVTLRTIDNYQGEEAKIIIISLVRNNVANDPSSSGNIGFLKSPNRTNVLLSRAQHGMFIMGNAFIMDHEKNGIWPSVIKELRLHDRIGEGLPIQCKNHPNTTRLVDSIDSFKIMSPNGGCNLPCGRGMGCGHTCPLQCETNVSEDPILVLACGHALTVSTLDGLMEMGQYYKESTNAAGNPTFTAIRAMPGGEVKQVSCPSCRKPIVQLLRYGRRIKDAQLSMRLKKYQIVQENSMGEIKDRYDVTKALMDQKHNAFLQALSKVKAESCADPPLSSARKLGKFARETDPFPGSVFWFVDAIYGVPPEHRDAWETHMESAGSLTKKLRKINSAAIKSPTKQLFEAAVARLYRFQQESMQIEQDAKADQGTASAIIQKCIQQCGLPADGNGGSSFVESLAEMTNVLLLVLSEASSAMVAAGTNTGWYYFVEDLLCCCLSYTLVTMRAAEKGNYNRRVAYSRVNLLYILGEQIRWLGHRPIADIGPEASTTELEVPGTLPSAKDARSRIVDALVETFTKEFNELRKNCPLGIKTECLARADEIKERMATAVKIAKGDLNAPLTKAEKMEVFRAISATLGGSGHWYRCPNGHTYVIGDCGMAMMESTCPECGAVVGGGRHRLRQDNAIDTEYENLYRRAA</sequence>
<evidence type="ECO:0000256" key="5">
    <source>
        <dbReference type="ARBA" id="ARBA00022833"/>
    </source>
</evidence>
<dbReference type="EMBL" id="BQFW01000007">
    <property type="protein sequence ID" value="GJJ72575.1"/>
    <property type="molecule type" value="Genomic_DNA"/>
</dbReference>
<feature type="compositionally biased region" description="Gly residues" evidence="7">
    <location>
        <begin position="10"/>
        <end position="21"/>
    </location>
</feature>
<dbReference type="PANTHER" id="PTHR10887:SF341">
    <property type="entry name" value="NFX1-TYPE ZINC FINGER-CONTAINING PROTEIN 1"/>
    <property type="match status" value="1"/>
</dbReference>
<keyword evidence="4" id="KW-0863">Zinc-finger</keyword>
<organism evidence="9 10">
    <name type="scientific">Entomortierella parvispora</name>
    <dbReference type="NCBI Taxonomy" id="205924"/>
    <lineage>
        <taxon>Eukaryota</taxon>
        <taxon>Fungi</taxon>
        <taxon>Fungi incertae sedis</taxon>
        <taxon>Mucoromycota</taxon>
        <taxon>Mortierellomycotina</taxon>
        <taxon>Mortierellomycetes</taxon>
        <taxon>Mortierellales</taxon>
        <taxon>Mortierellaceae</taxon>
        <taxon>Entomortierella</taxon>
    </lineage>
</organism>
<evidence type="ECO:0000313" key="9">
    <source>
        <dbReference type="EMBL" id="GJJ72575.1"/>
    </source>
</evidence>
<name>A0A9P3H9R8_9FUNG</name>
<evidence type="ECO:0000256" key="7">
    <source>
        <dbReference type="SAM" id="MobiDB-lite"/>
    </source>
</evidence>
<dbReference type="InterPro" id="IPR027417">
    <property type="entry name" value="P-loop_NTPase"/>
</dbReference>
<dbReference type="Pfam" id="PF13087">
    <property type="entry name" value="AAA_12"/>
    <property type="match status" value="1"/>
</dbReference>
<dbReference type="GO" id="GO:0004386">
    <property type="term" value="F:helicase activity"/>
    <property type="evidence" value="ECO:0007669"/>
    <property type="project" value="InterPro"/>
</dbReference>
<dbReference type="InterPro" id="IPR047187">
    <property type="entry name" value="SF1_C_Upf1"/>
</dbReference>
<protein>
    <recommendedName>
        <fullName evidence="8">RZ-type domain-containing protein</fullName>
    </recommendedName>
</protein>
<dbReference type="InterPro" id="IPR046439">
    <property type="entry name" value="ZF_RZ_dom"/>
</dbReference>
<dbReference type="GO" id="GO:0002376">
    <property type="term" value="P:immune system process"/>
    <property type="evidence" value="ECO:0007669"/>
    <property type="project" value="UniProtKB-KW"/>
</dbReference>
<keyword evidence="3" id="KW-0479">Metal-binding</keyword>
<dbReference type="PANTHER" id="PTHR10887">
    <property type="entry name" value="DNA2/NAM7 HELICASE FAMILY"/>
    <property type="match status" value="1"/>
</dbReference>
<feature type="domain" description="RZ-type" evidence="8">
    <location>
        <begin position="1824"/>
        <end position="1899"/>
    </location>
</feature>
<dbReference type="InterPro" id="IPR041677">
    <property type="entry name" value="DNA2/NAM7_AAA_11"/>
</dbReference>
<dbReference type="Pfam" id="PF13086">
    <property type="entry name" value="AAA_11"/>
    <property type="match status" value="1"/>
</dbReference>
<evidence type="ECO:0000256" key="6">
    <source>
        <dbReference type="ARBA" id="ARBA00022859"/>
    </source>
</evidence>
<evidence type="ECO:0000256" key="3">
    <source>
        <dbReference type="ARBA" id="ARBA00022723"/>
    </source>
</evidence>
<evidence type="ECO:0000256" key="4">
    <source>
        <dbReference type="ARBA" id="ARBA00022771"/>
    </source>
</evidence>
<comment type="caution">
    <text evidence="9">The sequence shown here is derived from an EMBL/GenBank/DDBJ whole genome shotgun (WGS) entry which is preliminary data.</text>
</comment>
<dbReference type="GO" id="GO:0005737">
    <property type="term" value="C:cytoplasm"/>
    <property type="evidence" value="ECO:0007669"/>
    <property type="project" value="UniProtKB-SubCell"/>
</dbReference>